<feature type="transmembrane region" description="Helical" evidence="1">
    <location>
        <begin position="57"/>
        <end position="78"/>
    </location>
</feature>
<sequence>MKMTVLLVICVAVALVGVVVFFPVKIGCCRTCLVDLRPCLHPEGTTSHSHDLVNGYIYPYGLLWWGSLLMGTVGTVLLHRHFKGETKKGPEQERVVVEPQFR</sequence>
<evidence type="ECO:0000256" key="1">
    <source>
        <dbReference type="SAM" id="Phobius"/>
    </source>
</evidence>
<gene>
    <name evidence="2" type="ORF">A3F84_16310</name>
</gene>
<evidence type="ECO:0000313" key="2">
    <source>
        <dbReference type="EMBL" id="OGG48478.1"/>
    </source>
</evidence>
<proteinExistence type="predicted"/>
<organism evidence="2 3">
    <name type="scientific">Handelsmanbacteria sp. (strain RIFCSPLOWO2_12_FULL_64_10)</name>
    <dbReference type="NCBI Taxonomy" id="1817868"/>
    <lineage>
        <taxon>Bacteria</taxon>
        <taxon>Candidatus Handelsmaniibacteriota</taxon>
    </lineage>
</organism>
<keyword evidence="1" id="KW-1133">Transmembrane helix</keyword>
<dbReference type="Proteomes" id="UP000178606">
    <property type="component" value="Unassembled WGS sequence"/>
</dbReference>
<dbReference type="AlphaFoldDB" id="A0A1F6CH59"/>
<accession>A0A1F6CH59</accession>
<dbReference type="EMBL" id="MFKF01000247">
    <property type="protein sequence ID" value="OGG48478.1"/>
    <property type="molecule type" value="Genomic_DNA"/>
</dbReference>
<name>A0A1F6CH59_HANXR</name>
<keyword evidence="1" id="KW-0812">Transmembrane</keyword>
<keyword evidence="1" id="KW-0472">Membrane</keyword>
<reference evidence="2 3" key="1">
    <citation type="journal article" date="2016" name="Nat. Commun.">
        <title>Thousands of microbial genomes shed light on interconnected biogeochemical processes in an aquifer system.</title>
        <authorList>
            <person name="Anantharaman K."/>
            <person name="Brown C.T."/>
            <person name="Hug L.A."/>
            <person name="Sharon I."/>
            <person name="Castelle C.J."/>
            <person name="Probst A.J."/>
            <person name="Thomas B.C."/>
            <person name="Singh A."/>
            <person name="Wilkins M.J."/>
            <person name="Karaoz U."/>
            <person name="Brodie E.L."/>
            <person name="Williams K.H."/>
            <person name="Hubbard S.S."/>
            <person name="Banfield J.F."/>
        </authorList>
    </citation>
    <scope>NUCLEOTIDE SEQUENCE [LARGE SCALE GENOMIC DNA]</scope>
    <source>
        <strain evidence="3">RIFCSPLOWO2_12_FULL_64_10</strain>
    </source>
</reference>
<protein>
    <submittedName>
        <fullName evidence="2">Uncharacterized protein</fullName>
    </submittedName>
</protein>
<evidence type="ECO:0000313" key="3">
    <source>
        <dbReference type="Proteomes" id="UP000178606"/>
    </source>
</evidence>
<comment type="caution">
    <text evidence="2">The sequence shown here is derived from an EMBL/GenBank/DDBJ whole genome shotgun (WGS) entry which is preliminary data.</text>
</comment>